<keyword evidence="1" id="KW-0479">Metal-binding</keyword>
<dbReference type="EC" id="3.6.3.4" evidence="3"/>
<dbReference type="PROSITE" id="PS50846">
    <property type="entry name" value="HMA_2"/>
    <property type="match status" value="1"/>
</dbReference>
<sequence>MPARRLPALALATVLLIACKAEPRVMQVEIAVEGMTCESCVQGITYELERLEGVRSVEVDLDGGKATVTYTEGAAEPAGIEEVIEKIGYEAEPGEAVAVDEG</sequence>
<organism evidence="3 4">
    <name type="scientific">Enhygromyxa salina</name>
    <dbReference type="NCBI Taxonomy" id="215803"/>
    <lineage>
        <taxon>Bacteria</taxon>
        <taxon>Pseudomonadati</taxon>
        <taxon>Myxococcota</taxon>
        <taxon>Polyangia</taxon>
        <taxon>Nannocystales</taxon>
        <taxon>Nannocystaceae</taxon>
        <taxon>Enhygromyxa</taxon>
    </lineage>
</organism>
<dbReference type="GO" id="GO:0016787">
    <property type="term" value="F:hydrolase activity"/>
    <property type="evidence" value="ECO:0007669"/>
    <property type="project" value="UniProtKB-KW"/>
</dbReference>
<feature type="domain" description="HMA" evidence="2">
    <location>
        <begin position="26"/>
        <end position="92"/>
    </location>
</feature>
<protein>
    <submittedName>
        <fullName evidence="3">Copper-transporting P-type ATPase</fullName>
        <ecNumber evidence="3">3.6.3.4</ecNumber>
    </submittedName>
</protein>
<evidence type="ECO:0000313" key="4">
    <source>
        <dbReference type="Proteomes" id="UP000237968"/>
    </source>
</evidence>
<dbReference type="PROSITE" id="PS01047">
    <property type="entry name" value="HMA_1"/>
    <property type="match status" value="1"/>
</dbReference>
<dbReference type="EMBL" id="PVNK01000081">
    <property type="protein sequence ID" value="PRQ03531.1"/>
    <property type="molecule type" value="Genomic_DNA"/>
</dbReference>
<dbReference type="CDD" id="cd00371">
    <property type="entry name" value="HMA"/>
    <property type="match status" value="1"/>
</dbReference>
<gene>
    <name evidence="3" type="primary">actP</name>
    <name evidence="3" type="ORF">ENSA5_15610</name>
</gene>
<reference evidence="3 4" key="1">
    <citation type="submission" date="2018-03" db="EMBL/GenBank/DDBJ databases">
        <title>Draft Genome Sequences of the Obligatory Marine Myxobacteria Enhygromyxa salina SWB005.</title>
        <authorList>
            <person name="Poehlein A."/>
            <person name="Moghaddam J.A."/>
            <person name="Harms H."/>
            <person name="Alanjari M."/>
            <person name="Koenig G.M."/>
            <person name="Daniel R."/>
            <person name="Schaeberle T.F."/>
        </authorList>
    </citation>
    <scope>NUCLEOTIDE SEQUENCE [LARGE SCALE GENOMIC DNA]</scope>
    <source>
        <strain evidence="3 4">SWB005</strain>
    </source>
</reference>
<dbReference type="Proteomes" id="UP000237968">
    <property type="component" value="Unassembled WGS sequence"/>
</dbReference>
<dbReference type="SUPFAM" id="SSF55008">
    <property type="entry name" value="HMA, heavy metal-associated domain"/>
    <property type="match status" value="1"/>
</dbReference>
<evidence type="ECO:0000259" key="2">
    <source>
        <dbReference type="PROSITE" id="PS50846"/>
    </source>
</evidence>
<evidence type="ECO:0000313" key="3">
    <source>
        <dbReference type="EMBL" id="PRQ03531.1"/>
    </source>
</evidence>
<dbReference type="PROSITE" id="PS51257">
    <property type="entry name" value="PROKAR_LIPOPROTEIN"/>
    <property type="match status" value="1"/>
</dbReference>
<name>A0A2S9YET0_9BACT</name>
<dbReference type="Pfam" id="PF00403">
    <property type="entry name" value="HMA"/>
    <property type="match status" value="1"/>
</dbReference>
<evidence type="ECO:0000256" key="1">
    <source>
        <dbReference type="ARBA" id="ARBA00022723"/>
    </source>
</evidence>
<dbReference type="PRINTS" id="PR00942">
    <property type="entry name" value="CUATPASEI"/>
</dbReference>
<dbReference type="OrthoDB" id="9801832at2"/>
<comment type="caution">
    <text evidence="3">The sequence shown here is derived from an EMBL/GenBank/DDBJ whole genome shotgun (WGS) entry which is preliminary data.</text>
</comment>
<dbReference type="PANTHER" id="PTHR46594">
    <property type="entry name" value="P-TYPE CATION-TRANSPORTING ATPASE"/>
    <property type="match status" value="1"/>
</dbReference>
<keyword evidence="3" id="KW-0378">Hydrolase</keyword>
<dbReference type="FunFam" id="3.30.70.100:FF:000001">
    <property type="entry name" value="ATPase copper transporting beta"/>
    <property type="match status" value="1"/>
</dbReference>
<accession>A0A2S9YET0</accession>
<dbReference type="InterPro" id="IPR017969">
    <property type="entry name" value="Heavy-metal-associated_CS"/>
</dbReference>
<dbReference type="GO" id="GO:0046872">
    <property type="term" value="F:metal ion binding"/>
    <property type="evidence" value="ECO:0007669"/>
    <property type="project" value="UniProtKB-KW"/>
</dbReference>
<dbReference type="Gene3D" id="3.30.70.100">
    <property type="match status" value="1"/>
</dbReference>
<dbReference type="InterPro" id="IPR036163">
    <property type="entry name" value="HMA_dom_sf"/>
</dbReference>
<dbReference type="AlphaFoldDB" id="A0A2S9YET0"/>
<keyword evidence="4" id="KW-1185">Reference proteome</keyword>
<dbReference type="PANTHER" id="PTHR46594:SF4">
    <property type="entry name" value="P-TYPE CATION-TRANSPORTING ATPASE"/>
    <property type="match status" value="1"/>
</dbReference>
<proteinExistence type="predicted"/>
<dbReference type="RefSeq" id="WP_106391024.1">
    <property type="nucleotide sequence ID" value="NZ_PVNK01000081.1"/>
</dbReference>
<dbReference type="InterPro" id="IPR006121">
    <property type="entry name" value="HMA_dom"/>
</dbReference>